<reference evidence="2 3" key="1">
    <citation type="journal article" date="2014" name="Genome Announc.">
        <title>Draft genome sequences of eight enterohepatic helicobacter species isolated from both laboratory and wild rodents.</title>
        <authorList>
            <person name="Sheh A."/>
            <person name="Shen Z."/>
            <person name="Fox J.G."/>
        </authorList>
    </citation>
    <scope>NUCLEOTIDE SEQUENCE [LARGE SCALE GENOMIC DNA]</scope>
    <source>
        <strain evidence="2 3">MIT 01-6451</strain>
    </source>
</reference>
<gene>
    <name evidence="2" type="ORF">LS65_002205</name>
</gene>
<organism evidence="2 3">
    <name type="scientific">Helicobacter japonicus</name>
    <dbReference type="NCBI Taxonomy" id="425400"/>
    <lineage>
        <taxon>Bacteria</taxon>
        <taxon>Pseudomonadati</taxon>
        <taxon>Campylobacterota</taxon>
        <taxon>Epsilonproteobacteria</taxon>
        <taxon>Campylobacterales</taxon>
        <taxon>Helicobacteraceae</taxon>
        <taxon>Helicobacter</taxon>
    </lineage>
</organism>
<dbReference type="RefSeq" id="WP_034361259.1">
    <property type="nucleotide sequence ID" value="NZ_CAJUDB010000001.1"/>
</dbReference>
<keyword evidence="3" id="KW-1185">Reference proteome</keyword>
<dbReference type="OrthoDB" id="5327847at2"/>
<dbReference type="STRING" id="425400.LS65_03290"/>
<keyword evidence="1" id="KW-1133">Transmembrane helix</keyword>
<proteinExistence type="predicted"/>
<evidence type="ECO:0000313" key="2">
    <source>
        <dbReference type="EMBL" id="TLE02761.1"/>
    </source>
</evidence>
<dbReference type="EMBL" id="JRMQ02000002">
    <property type="protein sequence ID" value="TLE02761.1"/>
    <property type="molecule type" value="Genomic_DNA"/>
</dbReference>
<feature type="transmembrane region" description="Helical" evidence="1">
    <location>
        <begin position="12"/>
        <end position="36"/>
    </location>
</feature>
<comment type="caution">
    <text evidence="2">The sequence shown here is derived from an EMBL/GenBank/DDBJ whole genome shotgun (WGS) entry which is preliminary data.</text>
</comment>
<name>A0A4U8TQ50_9HELI</name>
<evidence type="ECO:0000313" key="3">
    <source>
        <dbReference type="Proteomes" id="UP000029707"/>
    </source>
</evidence>
<keyword evidence="1" id="KW-0812">Transmembrane</keyword>
<evidence type="ECO:0000256" key="1">
    <source>
        <dbReference type="SAM" id="Phobius"/>
    </source>
</evidence>
<protein>
    <submittedName>
        <fullName evidence="2">Uncharacterized protein</fullName>
    </submittedName>
</protein>
<dbReference type="AlphaFoldDB" id="A0A4U8TQ50"/>
<dbReference type="Proteomes" id="UP000029707">
    <property type="component" value="Unassembled WGS sequence"/>
</dbReference>
<keyword evidence="1" id="KW-0472">Membrane</keyword>
<accession>A0A4U8TQ50</accession>
<sequence length="99" mass="11147">MIKQPQNSHQAFMLLDAVMGICICASAFGLAFSFLYTFTAPKSPTTYATYKQLFLAPTHTLTSISPYSQPHLVYEVLEQSYTIPSTLETLRFYTPNALR</sequence>